<feature type="region of interest" description="Disordered" evidence="1">
    <location>
        <begin position="1"/>
        <end position="43"/>
    </location>
</feature>
<evidence type="ECO:0000256" key="1">
    <source>
        <dbReference type="SAM" id="MobiDB-lite"/>
    </source>
</evidence>
<sequence length="141" mass="15167">MLGTQGSVRKRQPRDRGCDWTHGAVEPVRPAFKGPRSGADDGGEGVVVAVQTGAEIVDFGKIKGFAGLAGNRIDQVILMRIKGMPLQPIELIVPKRSQDSIAFSICNGNILHVGFVSRDWLRDIEKQPLCGAVSLGVVSEF</sequence>
<keyword evidence="3" id="KW-1185">Reference proteome</keyword>
<evidence type="ECO:0008006" key="4">
    <source>
        <dbReference type="Google" id="ProtNLM"/>
    </source>
</evidence>
<evidence type="ECO:0000313" key="2">
    <source>
        <dbReference type="EMBL" id="MET3691243.1"/>
    </source>
</evidence>
<dbReference type="Proteomes" id="UP001549145">
    <property type="component" value="Unassembled WGS sequence"/>
</dbReference>
<reference evidence="2 3" key="1">
    <citation type="submission" date="2024-06" db="EMBL/GenBank/DDBJ databases">
        <title>Genomic Encyclopedia of Type Strains, Phase IV (KMG-IV): sequencing the most valuable type-strain genomes for metagenomic binning, comparative biology and taxonomic classification.</title>
        <authorList>
            <person name="Goeker M."/>
        </authorList>
    </citation>
    <scope>NUCLEOTIDE SEQUENCE [LARGE SCALE GENOMIC DNA]</scope>
    <source>
        <strain evidence="2 3">DSM 21331</strain>
    </source>
</reference>
<protein>
    <recommendedName>
        <fullName evidence="4">HIRAN domain-containing protein</fullName>
    </recommendedName>
</protein>
<dbReference type="EMBL" id="JBEPMM010000001">
    <property type="protein sequence ID" value="MET3691243.1"/>
    <property type="molecule type" value="Genomic_DNA"/>
</dbReference>
<proteinExistence type="predicted"/>
<accession>A0ABV2L080</accession>
<gene>
    <name evidence="2" type="ORF">ABID43_000762</name>
</gene>
<comment type="caution">
    <text evidence="2">The sequence shown here is derived from an EMBL/GenBank/DDBJ whole genome shotgun (WGS) entry which is preliminary data.</text>
</comment>
<evidence type="ECO:0000313" key="3">
    <source>
        <dbReference type="Proteomes" id="UP001549145"/>
    </source>
</evidence>
<name>A0ABV2L080_9HYPH</name>
<organism evidence="2 3">
    <name type="scientific">Methylobacterium goesingense</name>
    <dbReference type="NCBI Taxonomy" id="243690"/>
    <lineage>
        <taxon>Bacteria</taxon>
        <taxon>Pseudomonadati</taxon>
        <taxon>Pseudomonadota</taxon>
        <taxon>Alphaproteobacteria</taxon>
        <taxon>Hyphomicrobiales</taxon>
        <taxon>Methylobacteriaceae</taxon>
        <taxon>Methylobacterium</taxon>
    </lineage>
</organism>